<dbReference type="EMBL" id="JACGWT010000001">
    <property type="protein sequence ID" value="MBA8792547.1"/>
    <property type="molecule type" value="Genomic_DNA"/>
</dbReference>
<sequence length="200" mass="21727">MSSTTPTAGSPALRTRRAGSGFRPHGWLDRVFEIGIVLKGLNGLSELVGGLLLLLVSPERIKGWVRQLTQGELSEDPHDFIATHLLHTTDKLNGSAVEFGAAYLLIHGVVKIVLVVALLRNKIWAYPWMIGVLGAFIVYQVYKITLQPSAGLIALTVFDALIVALTVREWRVQRRDRAARSETTDEPAAPTVGAGDRPAG</sequence>
<keyword evidence="2" id="KW-0472">Membrane</keyword>
<keyword evidence="2" id="KW-1133">Transmembrane helix</keyword>
<feature type="transmembrane region" description="Helical" evidence="2">
    <location>
        <begin position="148"/>
        <end position="167"/>
    </location>
</feature>
<reference evidence="3 4" key="1">
    <citation type="submission" date="2020-07" db="EMBL/GenBank/DDBJ databases">
        <title>Sequencing the genomes of 1000 actinobacteria strains.</title>
        <authorList>
            <person name="Klenk H.-P."/>
        </authorList>
    </citation>
    <scope>NUCLEOTIDE SEQUENCE [LARGE SCALE GENOMIC DNA]</scope>
    <source>
        <strain evidence="3 4">DSM 100723</strain>
    </source>
</reference>
<dbReference type="Proteomes" id="UP000523079">
    <property type="component" value="Unassembled WGS sequence"/>
</dbReference>
<comment type="caution">
    <text evidence="3">The sequence shown here is derived from an EMBL/GenBank/DDBJ whole genome shotgun (WGS) entry which is preliminary data.</text>
</comment>
<dbReference type="Pfam" id="PF09900">
    <property type="entry name" value="DUF2127"/>
    <property type="match status" value="1"/>
</dbReference>
<organism evidence="3 4">
    <name type="scientific">Microlunatus kandeliicorticis</name>
    <dbReference type="NCBI Taxonomy" id="1759536"/>
    <lineage>
        <taxon>Bacteria</taxon>
        <taxon>Bacillati</taxon>
        <taxon>Actinomycetota</taxon>
        <taxon>Actinomycetes</taxon>
        <taxon>Propionibacteriales</taxon>
        <taxon>Propionibacteriaceae</taxon>
        <taxon>Microlunatus</taxon>
    </lineage>
</organism>
<dbReference type="RefSeq" id="WP_182558185.1">
    <property type="nucleotide sequence ID" value="NZ_JACGWT010000001.1"/>
</dbReference>
<dbReference type="AlphaFoldDB" id="A0A7W3INZ5"/>
<feature type="transmembrane region" description="Helical" evidence="2">
    <location>
        <begin position="100"/>
        <end position="119"/>
    </location>
</feature>
<keyword evidence="2" id="KW-0812">Transmembrane</keyword>
<protein>
    <submittedName>
        <fullName evidence="3">Putative membrane protein</fullName>
    </submittedName>
</protein>
<proteinExistence type="predicted"/>
<dbReference type="InterPro" id="IPR021125">
    <property type="entry name" value="DUF2127"/>
</dbReference>
<feature type="region of interest" description="Disordered" evidence="1">
    <location>
        <begin position="176"/>
        <end position="200"/>
    </location>
</feature>
<name>A0A7W3INZ5_9ACTN</name>
<gene>
    <name evidence="3" type="ORF">FHX74_000141</name>
</gene>
<evidence type="ECO:0000256" key="1">
    <source>
        <dbReference type="SAM" id="MobiDB-lite"/>
    </source>
</evidence>
<accession>A0A7W3INZ5</accession>
<keyword evidence="4" id="KW-1185">Reference proteome</keyword>
<feature type="transmembrane region" description="Helical" evidence="2">
    <location>
        <begin position="126"/>
        <end position="142"/>
    </location>
</feature>
<evidence type="ECO:0000256" key="2">
    <source>
        <dbReference type="SAM" id="Phobius"/>
    </source>
</evidence>
<evidence type="ECO:0000313" key="4">
    <source>
        <dbReference type="Proteomes" id="UP000523079"/>
    </source>
</evidence>
<evidence type="ECO:0000313" key="3">
    <source>
        <dbReference type="EMBL" id="MBA8792547.1"/>
    </source>
</evidence>